<name>A0A8X8BND8_POLSE</name>
<keyword evidence="3" id="KW-0732">Signal</keyword>
<feature type="non-terminal residue" evidence="8">
    <location>
        <position position="1"/>
    </location>
</feature>
<evidence type="ECO:0000313" key="9">
    <source>
        <dbReference type="Proteomes" id="UP000886611"/>
    </source>
</evidence>
<proteinExistence type="predicted"/>
<evidence type="ECO:0000256" key="4">
    <source>
        <dbReference type="ARBA" id="ARBA00023136"/>
    </source>
</evidence>
<dbReference type="PANTHER" id="PTHR31021:SF3">
    <property type="entry name" value="PROTEIN APCDD1-LIKE"/>
    <property type="match status" value="1"/>
</dbReference>
<dbReference type="GO" id="GO:0005886">
    <property type="term" value="C:plasma membrane"/>
    <property type="evidence" value="ECO:0007669"/>
    <property type="project" value="InterPro"/>
</dbReference>
<dbReference type="Proteomes" id="UP000886611">
    <property type="component" value="Unassembled WGS sequence"/>
</dbReference>
<keyword evidence="4" id="KW-0472">Membrane</keyword>
<keyword evidence="9" id="KW-1185">Reference proteome</keyword>
<dbReference type="GO" id="GO:0030178">
    <property type="term" value="P:negative regulation of Wnt signaling pathway"/>
    <property type="evidence" value="ECO:0007669"/>
    <property type="project" value="InterPro"/>
</dbReference>
<feature type="domain" description="APCDD1" evidence="7">
    <location>
        <begin position="96"/>
        <end position="326"/>
    </location>
</feature>
<feature type="region of interest" description="Disordered" evidence="6">
    <location>
        <begin position="483"/>
        <end position="503"/>
    </location>
</feature>
<evidence type="ECO:0000256" key="5">
    <source>
        <dbReference type="ARBA" id="ARBA00023180"/>
    </source>
</evidence>
<evidence type="ECO:0000313" key="8">
    <source>
        <dbReference type="EMBL" id="KAG2461861.1"/>
    </source>
</evidence>
<keyword evidence="2" id="KW-0812">Transmembrane</keyword>
<protein>
    <submittedName>
        <fullName evidence="8">APCD1 protein</fullName>
    </submittedName>
</protein>
<feature type="region of interest" description="Disordered" evidence="6">
    <location>
        <begin position="52"/>
        <end position="71"/>
    </location>
</feature>
<evidence type="ECO:0000256" key="3">
    <source>
        <dbReference type="ARBA" id="ARBA00022729"/>
    </source>
</evidence>
<evidence type="ECO:0000256" key="1">
    <source>
        <dbReference type="ARBA" id="ARBA00004167"/>
    </source>
</evidence>
<evidence type="ECO:0000256" key="6">
    <source>
        <dbReference type="SAM" id="MobiDB-lite"/>
    </source>
</evidence>
<accession>A0A8X8BND8</accession>
<comment type="subcellular location">
    <subcellularLocation>
        <location evidence="1">Membrane</location>
        <topology evidence="1">Single-pass membrane protein</topology>
    </subcellularLocation>
</comment>
<feature type="non-terminal residue" evidence="8">
    <location>
        <position position="552"/>
    </location>
</feature>
<dbReference type="EMBL" id="JAATIS010004524">
    <property type="protein sequence ID" value="KAG2461861.1"/>
    <property type="molecule type" value="Genomic_DNA"/>
</dbReference>
<dbReference type="GO" id="GO:0017147">
    <property type="term" value="F:Wnt-protein binding"/>
    <property type="evidence" value="ECO:0007669"/>
    <property type="project" value="InterPro"/>
</dbReference>
<evidence type="ECO:0000256" key="2">
    <source>
        <dbReference type="ARBA" id="ARBA00022692"/>
    </source>
</evidence>
<dbReference type="InterPro" id="IPR042425">
    <property type="entry name" value="APCDD1"/>
</dbReference>
<feature type="domain" description="APCDD1" evidence="7">
    <location>
        <begin position="327"/>
        <end position="535"/>
    </location>
</feature>
<gene>
    <name evidence="8" type="primary">Apcdd1_1</name>
    <name evidence="8" type="ORF">GTO96_0008229</name>
</gene>
<keyword evidence="5" id="KW-0325">Glycoprotein</keyword>
<organism evidence="8 9">
    <name type="scientific">Polypterus senegalus</name>
    <name type="common">Senegal bichir</name>
    <dbReference type="NCBI Taxonomy" id="55291"/>
    <lineage>
        <taxon>Eukaryota</taxon>
        <taxon>Metazoa</taxon>
        <taxon>Chordata</taxon>
        <taxon>Craniata</taxon>
        <taxon>Vertebrata</taxon>
        <taxon>Euteleostomi</taxon>
        <taxon>Actinopterygii</taxon>
        <taxon>Polypteriformes</taxon>
        <taxon>Polypteridae</taxon>
        <taxon>Polypterus</taxon>
    </lineage>
</organism>
<dbReference type="SMART" id="SM01352">
    <property type="entry name" value="APCDDC"/>
    <property type="match status" value="2"/>
</dbReference>
<dbReference type="PANTHER" id="PTHR31021">
    <property type="entry name" value="ADENOMATOSIS POLYPOSIS COLI DOWN-REGULATED 1"/>
    <property type="match status" value="1"/>
</dbReference>
<dbReference type="Pfam" id="PF14921">
    <property type="entry name" value="APCDDC"/>
    <property type="match status" value="2"/>
</dbReference>
<reference evidence="8 9" key="1">
    <citation type="journal article" date="2021" name="Cell">
        <title>Tracing the genetic footprints of vertebrate landing in non-teleost ray-finned fishes.</title>
        <authorList>
            <person name="Bi X."/>
            <person name="Wang K."/>
            <person name="Yang L."/>
            <person name="Pan H."/>
            <person name="Jiang H."/>
            <person name="Wei Q."/>
            <person name="Fang M."/>
            <person name="Yu H."/>
            <person name="Zhu C."/>
            <person name="Cai Y."/>
            <person name="He Y."/>
            <person name="Gan X."/>
            <person name="Zeng H."/>
            <person name="Yu D."/>
            <person name="Zhu Y."/>
            <person name="Jiang H."/>
            <person name="Qiu Q."/>
            <person name="Yang H."/>
            <person name="Zhang Y.E."/>
            <person name="Wang W."/>
            <person name="Zhu M."/>
            <person name="He S."/>
            <person name="Zhang G."/>
        </authorList>
    </citation>
    <scope>NUCLEOTIDE SEQUENCE [LARGE SCALE GENOMIC DNA]</scope>
    <source>
        <strain evidence="8">Bchr_013</strain>
    </source>
</reference>
<evidence type="ECO:0000259" key="7">
    <source>
        <dbReference type="SMART" id="SM01352"/>
    </source>
</evidence>
<comment type="caution">
    <text evidence="8">The sequence shown here is derived from an EMBL/GenBank/DDBJ whole genome shotgun (WGS) entry which is preliminary data.</text>
</comment>
<dbReference type="InterPro" id="IPR029405">
    <property type="entry name" value="APCDD1_dom"/>
</dbReference>
<dbReference type="AlphaFoldDB" id="A0A8X8BND8"/>
<sequence>MSHMSLGTEKTRLNSQIRRKIRTIQQVSQVDSNTQETVACKLRSATRLSLATRDSQGVGAPHPSEGVAETGSKLWEVPSAPRSSLNVTGKLYWESQCNFQLRHLQDGAQVTALIPPRLEGSWVSTGCEVRPGPEFLTRFYIFYPNRLFKALQFYYRDGRCHEPSYSLVIKGKLRLRQASWITRGATETDHHLHKVGIVFHSQNTIHEFLLQINQTCPQLLSGWGSWVLGSMYELYSAKTGRDCRAALGFSMMELSILRVEKHHHPQGKLVEELLLGDVHTDWSQRTMYRPTGYQRPLQSAVNHVHPCPICGIIFRSSEHHPPILPLHPQIPVSLHGKWVSWECEVRPAVLFLTRYFIFHEHNSSWEGFYYHYSDPACRQPTFIVHAAGHYISDGHSTFCDGGTKFTFKVTQARVTPVDKASVQLLNSSKEGTCGDSGQWTIGVEQDITGTKGCTVLGIKLPHKEYELFKMQLDHKGRLLLFTGERPTDGSSPDRPQKRPTSYQAPLVQCTASAEQVDRHDQLLLASRSEKSILGLAAWTPTLVLGSCLIAAF</sequence>